<protein>
    <submittedName>
        <fullName evidence="1">Uncharacterized protein</fullName>
    </submittedName>
</protein>
<sequence length="143" mass="17069">MKDVILENRTLFPTMAACRTHFRIFGNTKTHKCVPYQVQFGYKYRTVLLEPEPEVVTVVAEPVKKKRKTSLKRMNKRLTQLQTDQEALTEVTYYRQRKFMEALSEIEREELSYNTPDESAKFLRLCKQVREVMIKYYEAHKVP</sequence>
<comment type="caution">
    <text evidence="1">The sequence shown here is derived from an EMBL/GenBank/DDBJ whole genome shotgun (WGS) entry which is preliminary data.</text>
</comment>
<dbReference type="RefSeq" id="WP_259542527.1">
    <property type="nucleotide sequence ID" value="NZ_JANLCJ010000042.1"/>
</dbReference>
<gene>
    <name evidence="1" type="ORF">N1032_22505</name>
</gene>
<proteinExistence type="predicted"/>
<evidence type="ECO:0000313" key="2">
    <source>
        <dbReference type="Proteomes" id="UP001165586"/>
    </source>
</evidence>
<organism evidence="1 2">
    <name type="scientific">Herbiconiux daphne</name>
    <dbReference type="NCBI Taxonomy" id="2970914"/>
    <lineage>
        <taxon>Bacteria</taxon>
        <taxon>Bacillati</taxon>
        <taxon>Actinomycetota</taxon>
        <taxon>Actinomycetes</taxon>
        <taxon>Micrococcales</taxon>
        <taxon>Microbacteriaceae</taxon>
        <taxon>Herbiconiux</taxon>
    </lineage>
</organism>
<reference evidence="1" key="1">
    <citation type="submission" date="2022-08" db="EMBL/GenBank/DDBJ databases">
        <authorList>
            <person name="Deng Y."/>
            <person name="Han X.-F."/>
            <person name="Zhang Y.-Q."/>
        </authorList>
    </citation>
    <scope>NUCLEOTIDE SEQUENCE</scope>
    <source>
        <strain evidence="1">CPCC 203386</strain>
    </source>
</reference>
<name>A0ABT2H9E4_9MICO</name>
<dbReference type="EMBL" id="JANLCJ010000042">
    <property type="protein sequence ID" value="MCS5736509.1"/>
    <property type="molecule type" value="Genomic_DNA"/>
</dbReference>
<evidence type="ECO:0000313" key="1">
    <source>
        <dbReference type="EMBL" id="MCS5736509.1"/>
    </source>
</evidence>
<keyword evidence="2" id="KW-1185">Reference proteome</keyword>
<dbReference type="Proteomes" id="UP001165586">
    <property type="component" value="Unassembled WGS sequence"/>
</dbReference>
<accession>A0ABT2H9E4</accession>